<evidence type="ECO:0000313" key="2">
    <source>
        <dbReference type="EMBL" id="CAD7699419.1"/>
    </source>
</evidence>
<dbReference type="Proteomes" id="UP000708148">
    <property type="component" value="Unassembled WGS sequence"/>
</dbReference>
<comment type="caution">
    <text evidence="2">The sequence shown here is derived from an EMBL/GenBank/DDBJ whole genome shotgun (WGS) entry which is preliminary data.</text>
</comment>
<sequence>MKTAGKSAGLATSAPALTTAWKHAQVQQQWLGRTAMFGQTRAFPGGRGKNRGSSRDADGVEFRKQSVMFYASTKETSVIPPWVQTSEDNIGGHIPWTPGTLGSPQAISRTPCPCDYEQSVLGIQCSYK</sequence>
<evidence type="ECO:0000313" key="3">
    <source>
        <dbReference type="Proteomes" id="UP000708148"/>
    </source>
</evidence>
<gene>
    <name evidence="2" type="ORF">OSTQU699_LOCUS4778</name>
</gene>
<feature type="region of interest" description="Disordered" evidence="1">
    <location>
        <begin position="39"/>
        <end position="58"/>
    </location>
</feature>
<protein>
    <submittedName>
        <fullName evidence="2">Uncharacterized protein</fullName>
    </submittedName>
</protein>
<accession>A0A8S1IZR6</accession>
<name>A0A8S1IZR6_9CHLO</name>
<dbReference type="EMBL" id="CAJHUC010001015">
    <property type="protein sequence ID" value="CAD7699419.1"/>
    <property type="molecule type" value="Genomic_DNA"/>
</dbReference>
<organism evidence="2 3">
    <name type="scientific">Ostreobium quekettii</name>
    <dbReference type="NCBI Taxonomy" id="121088"/>
    <lineage>
        <taxon>Eukaryota</taxon>
        <taxon>Viridiplantae</taxon>
        <taxon>Chlorophyta</taxon>
        <taxon>core chlorophytes</taxon>
        <taxon>Ulvophyceae</taxon>
        <taxon>TCBD clade</taxon>
        <taxon>Bryopsidales</taxon>
        <taxon>Ostreobineae</taxon>
        <taxon>Ostreobiaceae</taxon>
        <taxon>Ostreobium</taxon>
    </lineage>
</organism>
<reference evidence="2" key="1">
    <citation type="submission" date="2020-12" db="EMBL/GenBank/DDBJ databases">
        <authorList>
            <person name="Iha C."/>
        </authorList>
    </citation>
    <scope>NUCLEOTIDE SEQUENCE</scope>
</reference>
<dbReference type="AlphaFoldDB" id="A0A8S1IZR6"/>
<proteinExistence type="predicted"/>
<evidence type="ECO:0000256" key="1">
    <source>
        <dbReference type="SAM" id="MobiDB-lite"/>
    </source>
</evidence>
<keyword evidence="3" id="KW-1185">Reference proteome</keyword>